<feature type="transmembrane region" description="Helical" evidence="1">
    <location>
        <begin position="45"/>
        <end position="67"/>
    </location>
</feature>
<dbReference type="AlphaFoldDB" id="W1NXM0"/>
<organism evidence="2 3">
    <name type="scientific">Amborella trichopoda</name>
    <dbReference type="NCBI Taxonomy" id="13333"/>
    <lineage>
        <taxon>Eukaryota</taxon>
        <taxon>Viridiplantae</taxon>
        <taxon>Streptophyta</taxon>
        <taxon>Embryophyta</taxon>
        <taxon>Tracheophyta</taxon>
        <taxon>Spermatophyta</taxon>
        <taxon>Magnoliopsida</taxon>
        <taxon>Amborellales</taxon>
        <taxon>Amborellaceae</taxon>
        <taxon>Amborella</taxon>
    </lineage>
</organism>
<name>W1NXM0_AMBTC</name>
<feature type="transmembrane region" description="Helical" evidence="1">
    <location>
        <begin position="20"/>
        <end position="38"/>
    </location>
</feature>
<dbReference type="HOGENOM" id="CLU_1919914_0_0_1"/>
<keyword evidence="3" id="KW-1185">Reference proteome</keyword>
<proteinExistence type="predicted"/>
<dbReference type="EMBL" id="KI394907">
    <property type="protein sequence ID" value="ERN00398.1"/>
    <property type="molecule type" value="Genomic_DNA"/>
</dbReference>
<keyword evidence="1" id="KW-0812">Transmembrane</keyword>
<reference evidence="3" key="1">
    <citation type="journal article" date="2013" name="Science">
        <title>The Amborella genome and the evolution of flowering plants.</title>
        <authorList>
            <consortium name="Amborella Genome Project"/>
        </authorList>
    </citation>
    <scope>NUCLEOTIDE SEQUENCE [LARGE SCALE GENOMIC DNA]</scope>
</reference>
<keyword evidence="1" id="KW-1133">Transmembrane helix</keyword>
<dbReference type="Proteomes" id="UP000017836">
    <property type="component" value="Unassembled WGS sequence"/>
</dbReference>
<evidence type="ECO:0000313" key="3">
    <source>
        <dbReference type="Proteomes" id="UP000017836"/>
    </source>
</evidence>
<accession>W1NXM0</accession>
<evidence type="ECO:0000256" key="1">
    <source>
        <dbReference type="SAM" id="Phobius"/>
    </source>
</evidence>
<dbReference type="Gramene" id="ERN00398">
    <property type="protein sequence ID" value="ERN00398"/>
    <property type="gene ID" value="AMTR_s00104p00147760"/>
</dbReference>
<gene>
    <name evidence="2" type="ORF">AMTR_s00104p00147760</name>
</gene>
<protein>
    <submittedName>
        <fullName evidence="2">Uncharacterized protein</fullName>
    </submittedName>
</protein>
<keyword evidence="1" id="KW-0472">Membrane</keyword>
<feature type="transmembrane region" description="Helical" evidence="1">
    <location>
        <begin position="87"/>
        <end position="115"/>
    </location>
</feature>
<evidence type="ECO:0000313" key="2">
    <source>
        <dbReference type="EMBL" id="ERN00398.1"/>
    </source>
</evidence>
<sequence>MAMVDDEDTLKRSVENARAITIGLFTASFPSAGLSWLIKNQNQKAAFLLLLFGCCILLSGQALGLITYGLCKNETFHLVEQRMYSSIVLFIVAIVIFICSQVSMVAVAPVVVALIGTPRVSFLGYCWCKMRS</sequence>